<dbReference type="RefSeq" id="WP_326091785.1">
    <property type="nucleotide sequence ID" value="NZ_JARLKZ010000034.1"/>
</dbReference>
<dbReference type="SUPFAM" id="SSF53335">
    <property type="entry name" value="S-adenosyl-L-methionine-dependent methyltransferases"/>
    <property type="match status" value="1"/>
</dbReference>
<gene>
    <name evidence="1" type="primary">rlmJ</name>
    <name evidence="1" type="ORF">P4H66_30520</name>
</gene>
<dbReference type="InterPro" id="IPR029063">
    <property type="entry name" value="SAM-dependent_MTases_sf"/>
</dbReference>
<dbReference type="EMBL" id="JARLKZ010000034">
    <property type="protein sequence ID" value="MEC0244151.1"/>
    <property type="molecule type" value="Genomic_DNA"/>
</dbReference>
<keyword evidence="2" id="KW-1185">Reference proteome</keyword>
<protein>
    <submittedName>
        <fullName evidence="1">23S rRNA (Adenine(2030)-N(6))-methyltransferase RlmJ</fullName>
    </submittedName>
</protein>
<dbReference type="Gene3D" id="3.40.50.150">
    <property type="entry name" value="Vaccinia Virus protein VP39"/>
    <property type="match status" value="1"/>
</dbReference>
<comment type="caution">
    <text evidence="1">The sequence shown here is derived from an EMBL/GenBank/DDBJ whole genome shotgun (WGS) entry which is preliminary data.</text>
</comment>
<dbReference type="PANTHER" id="PTHR37426">
    <property type="entry name" value="RIBOSOMAL RNA LARGE SUBUNIT METHYLTRANSFERASE J"/>
    <property type="match status" value="1"/>
</dbReference>
<name>A0ABU6H056_9BACL</name>
<dbReference type="Proteomes" id="UP001344632">
    <property type="component" value="Unassembled WGS sequence"/>
</dbReference>
<sequence>MAAGNFGDVIKHMILLELVDVLTPKTKSGGNFNYFETHGSKMSHQVKRSSSSGVVRLCNLYHSGHPILQANLNSNKYLNFIHQYFTQAPASIDYFSSWYLVNAFLTTKEITPRIDVCEINRDTYLDTIKAINYKFPTIHYSNTEGYSLLKTYLSKGLRPSLVLIDPFYSGSDKEVQVSVSEVNHIVEVLDFYRIPFLVWYPVYSKKLKFNFINANNHIEVDNNTNNAASHMNSTGMIFSNNISHHVLGIRNDILFLDHLGLGWKVK</sequence>
<proteinExistence type="predicted"/>
<reference evidence="1 2" key="1">
    <citation type="submission" date="2023-03" db="EMBL/GenBank/DDBJ databases">
        <title>Bacillus Genome Sequencing.</title>
        <authorList>
            <person name="Dunlap C."/>
        </authorList>
    </citation>
    <scope>NUCLEOTIDE SEQUENCE [LARGE SCALE GENOMIC DNA]</scope>
    <source>
        <strain evidence="1 2">BD-525</strain>
    </source>
</reference>
<organism evidence="1 2">
    <name type="scientific">Paenibacillus dokdonensis</name>
    <dbReference type="NCBI Taxonomy" id="2567944"/>
    <lineage>
        <taxon>Bacteria</taxon>
        <taxon>Bacillati</taxon>
        <taxon>Bacillota</taxon>
        <taxon>Bacilli</taxon>
        <taxon>Bacillales</taxon>
        <taxon>Paenibacillaceae</taxon>
        <taxon>Paenibacillus</taxon>
    </lineage>
</organism>
<accession>A0ABU6H056</accession>
<evidence type="ECO:0000313" key="1">
    <source>
        <dbReference type="EMBL" id="MEC0244151.1"/>
    </source>
</evidence>
<dbReference type="PANTHER" id="PTHR37426:SF1">
    <property type="entry name" value="RIBOSOMAL RNA LARGE SUBUNIT METHYLTRANSFERASE J"/>
    <property type="match status" value="1"/>
</dbReference>
<evidence type="ECO:0000313" key="2">
    <source>
        <dbReference type="Proteomes" id="UP001344632"/>
    </source>
</evidence>
<dbReference type="InterPro" id="IPR007473">
    <property type="entry name" value="RlmJ"/>
</dbReference>